<evidence type="ECO:0008006" key="4">
    <source>
        <dbReference type="Google" id="ProtNLM"/>
    </source>
</evidence>
<accession>A0A6A9UPW1</accession>
<feature type="chain" id="PRO_5025356096" description="Fibronectin type-III domain-containing protein" evidence="1">
    <location>
        <begin position="29"/>
        <end position="141"/>
    </location>
</feature>
<proteinExistence type="predicted"/>
<reference evidence="2 3" key="1">
    <citation type="submission" date="2019-12" db="EMBL/GenBank/DDBJ databases">
        <title>Auraticoccus cholistani sp. nov., an actinomycete isolated from soil of Cholistan desert.</title>
        <authorList>
            <person name="Cheema M.T."/>
        </authorList>
    </citation>
    <scope>NUCLEOTIDE SEQUENCE [LARGE SCALE GENOMIC DNA]</scope>
    <source>
        <strain evidence="2 3">F435</strain>
    </source>
</reference>
<feature type="signal peptide" evidence="1">
    <location>
        <begin position="1"/>
        <end position="28"/>
    </location>
</feature>
<evidence type="ECO:0000313" key="3">
    <source>
        <dbReference type="Proteomes" id="UP000435304"/>
    </source>
</evidence>
<dbReference type="AlphaFoldDB" id="A0A6A9UPW1"/>
<name>A0A6A9UPW1_9ACTN</name>
<gene>
    <name evidence="2" type="ORF">GC722_01530</name>
</gene>
<organism evidence="2 3">
    <name type="scientific">Auraticoccus cholistanensis</name>
    <dbReference type="NCBI Taxonomy" id="2656650"/>
    <lineage>
        <taxon>Bacteria</taxon>
        <taxon>Bacillati</taxon>
        <taxon>Actinomycetota</taxon>
        <taxon>Actinomycetes</taxon>
        <taxon>Propionibacteriales</taxon>
        <taxon>Propionibacteriaceae</taxon>
        <taxon>Auraticoccus</taxon>
    </lineage>
</organism>
<evidence type="ECO:0000256" key="1">
    <source>
        <dbReference type="SAM" id="SignalP"/>
    </source>
</evidence>
<keyword evidence="3" id="KW-1185">Reference proteome</keyword>
<dbReference type="RefSeq" id="WP_156607341.1">
    <property type="nucleotide sequence ID" value="NZ_WPCU01000003.1"/>
</dbReference>
<protein>
    <recommendedName>
        <fullName evidence="4">Fibronectin type-III domain-containing protein</fullName>
    </recommendedName>
</protein>
<dbReference type="Proteomes" id="UP000435304">
    <property type="component" value="Unassembled WGS sequence"/>
</dbReference>
<keyword evidence="1" id="KW-0732">Signal</keyword>
<evidence type="ECO:0000313" key="2">
    <source>
        <dbReference type="EMBL" id="MVA74721.1"/>
    </source>
</evidence>
<comment type="caution">
    <text evidence="2">The sequence shown here is derived from an EMBL/GenBank/DDBJ whole genome shotgun (WGS) entry which is preliminary data.</text>
</comment>
<sequence length="141" mass="14194">MRSGTRVVVALTLLALVALGSSARSTQAAFSDAAAVTTGALTAGTVEPVTGLNCAVEAEGARFTWTGAPNRQYVVTVTGATTGVVAATTTTTATSYTVNRALLGLGTWRVSVRAVLPGTSWVAPSAPSRNVSLALNLISCP</sequence>
<dbReference type="EMBL" id="WPCU01000003">
    <property type="protein sequence ID" value="MVA74721.1"/>
    <property type="molecule type" value="Genomic_DNA"/>
</dbReference>